<dbReference type="SUPFAM" id="SSF52172">
    <property type="entry name" value="CheY-like"/>
    <property type="match status" value="1"/>
</dbReference>
<dbReference type="InterPro" id="IPR050595">
    <property type="entry name" value="Bact_response_regulator"/>
</dbReference>
<keyword evidence="6" id="KW-1185">Reference proteome</keyword>
<keyword evidence="2" id="KW-0364">Heterocyst</keyword>
<dbReference type="PROSITE" id="PS50110">
    <property type="entry name" value="RESPONSE_REGULATORY"/>
    <property type="match status" value="1"/>
</dbReference>
<sequence>MQGDLNEIDIPSILQLIEWGQRTGQLLVTTHNSCPCQKFSAEVNRHHHCFSCKPQQYWFIFFVNGQIIYCQQGDGSLSRIDDYLRHYRVKLQLKDLKLASLDSVNVAEYSYLWELLERNLIQPKVAREILYGLVCETLFDLLSLHAGCFSFHHGPALTPQLTTWEISPLIKKIVKQLQNWQQMYPHIQSPNQVPVISEEVQFHSGLPVATINKLTYWADGKTSLRQLARCLNRDVYTVAKAIYPYVLQGWLQLVYSNTCNFDPYRENSEVEVKSKVRILSIQEAHSSSETIKSILQPQGYEVLTLTNPLESLSLIFQLKPDMIFCDMAMPELDGYEICAMLRQSTAFRLLPIILLSDRDRFLDRVKAKMVGTTDYLVKPLRDTELLTLIETYLK</sequence>
<evidence type="ECO:0000313" key="6">
    <source>
        <dbReference type="Proteomes" id="UP000658514"/>
    </source>
</evidence>
<dbReference type="PANTHER" id="PTHR44591:SF3">
    <property type="entry name" value="RESPONSE REGULATORY DOMAIN-CONTAINING PROTEIN"/>
    <property type="match status" value="1"/>
</dbReference>
<evidence type="ECO:0000256" key="1">
    <source>
        <dbReference type="ARBA" id="ARBA00022553"/>
    </source>
</evidence>
<comment type="caution">
    <text evidence="5">The sequence shown here is derived from an EMBL/GenBank/DDBJ whole genome shotgun (WGS) entry which is preliminary data.</text>
</comment>
<dbReference type="Proteomes" id="UP000658514">
    <property type="component" value="Unassembled WGS sequence"/>
</dbReference>
<reference evidence="5 6" key="1">
    <citation type="journal article" date="2020" name="ISME J.">
        <title>Comparative genomics reveals insights into cyanobacterial evolution and habitat adaptation.</title>
        <authorList>
            <person name="Chen M.Y."/>
            <person name="Teng W.K."/>
            <person name="Zhao L."/>
            <person name="Hu C.X."/>
            <person name="Zhou Y.K."/>
            <person name="Han B.P."/>
            <person name="Song L.R."/>
            <person name="Shu W.S."/>
        </authorList>
    </citation>
    <scope>NUCLEOTIDE SEQUENCE [LARGE SCALE GENOMIC DNA]</scope>
    <source>
        <strain evidence="5 6">FACHB-288</strain>
    </source>
</reference>
<comment type="function">
    <text evidence="2">Controls heterocyst pattern formation.</text>
</comment>
<dbReference type="InterPro" id="IPR024186">
    <property type="entry name" value="Sig_transdc_resp-reg_PatA"/>
</dbReference>
<comment type="subcellular location">
    <subcellularLocation>
        <location evidence="2">Cell septum</location>
    </subcellularLocation>
</comment>
<gene>
    <name evidence="5" type="ORF">H6G24_20720</name>
</gene>
<keyword evidence="2" id="KW-0902">Two-component regulatory system</keyword>
<keyword evidence="1 3" id="KW-0597">Phosphoprotein</keyword>
<dbReference type="InterPro" id="IPR025497">
    <property type="entry name" value="PatA-like_N"/>
</dbReference>
<dbReference type="InterPro" id="IPR001789">
    <property type="entry name" value="Sig_transdc_resp-reg_receiver"/>
</dbReference>
<comment type="induction">
    <text evidence="2">By nitrogen starvation.</text>
</comment>
<evidence type="ECO:0000256" key="3">
    <source>
        <dbReference type="PROSITE-ProRule" id="PRU00169"/>
    </source>
</evidence>
<dbReference type="Pfam" id="PF14332">
    <property type="entry name" value="DUF4388"/>
    <property type="match status" value="1"/>
</dbReference>
<name>A0ABR8AEZ9_9CYAN</name>
<dbReference type="InterPro" id="IPR011006">
    <property type="entry name" value="CheY-like_superfamily"/>
</dbReference>
<evidence type="ECO:0000256" key="2">
    <source>
        <dbReference type="PIRNR" id="PIRNR005897"/>
    </source>
</evidence>
<organism evidence="5 6">
    <name type="scientific">Calothrix parietina FACHB-288</name>
    <dbReference type="NCBI Taxonomy" id="2692896"/>
    <lineage>
        <taxon>Bacteria</taxon>
        <taxon>Bacillati</taxon>
        <taxon>Cyanobacteriota</taxon>
        <taxon>Cyanophyceae</taxon>
        <taxon>Nostocales</taxon>
        <taxon>Calotrichaceae</taxon>
        <taxon>Calothrix</taxon>
    </lineage>
</organism>
<dbReference type="Pfam" id="PF00072">
    <property type="entry name" value="Response_reg"/>
    <property type="match status" value="1"/>
</dbReference>
<proteinExistence type="evidence at transcript level"/>
<dbReference type="RefSeq" id="WP_190545209.1">
    <property type="nucleotide sequence ID" value="NZ_CAWPNO010000066.1"/>
</dbReference>
<evidence type="ECO:0000313" key="5">
    <source>
        <dbReference type="EMBL" id="MBD2197903.1"/>
    </source>
</evidence>
<dbReference type="EMBL" id="JACJQH010000033">
    <property type="protein sequence ID" value="MBD2197903.1"/>
    <property type="molecule type" value="Genomic_DNA"/>
</dbReference>
<evidence type="ECO:0000259" key="4">
    <source>
        <dbReference type="PROSITE" id="PS50110"/>
    </source>
</evidence>
<dbReference type="PIRSF" id="PIRSF005897">
    <property type="entry name" value="RR_PatA"/>
    <property type="match status" value="1"/>
</dbReference>
<protein>
    <recommendedName>
        <fullName evidence="2">Protein PatA</fullName>
    </recommendedName>
</protein>
<dbReference type="PANTHER" id="PTHR44591">
    <property type="entry name" value="STRESS RESPONSE REGULATOR PROTEIN 1"/>
    <property type="match status" value="1"/>
</dbReference>
<dbReference type="Gene3D" id="3.40.50.2300">
    <property type="match status" value="1"/>
</dbReference>
<dbReference type="SMART" id="SM00448">
    <property type="entry name" value="REC"/>
    <property type="match status" value="1"/>
</dbReference>
<feature type="modified residue" description="4-aspartylphosphate" evidence="3">
    <location>
        <position position="326"/>
    </location>
</feature>
<feature type="domain" description="Response regulatory" evidence="4">
    <location>
        <begin position="277"/>
        <end position="393"/>
    </location>
</feature>
<accession>A0ABR8AEZ9</accession>